<dbReference type="EMBL" id="LT985188">
    <property type="protein sequence ID" value="SPD88765.1"/>
    <property type="molecule type" value="Genomic_DNA"/>
</dbReference>
<reference evidence="2 3" key="1">
    <citation type="submission" date="2018-02" db="EMBL/GenBank/DDBJ databases">
        <authorList>
            <person name="Cohen D.B."/>
            <person name="Kent A.D."/>
        </authorList>
    </citation>
    <scope>NUCLEOTIDE SEQUENCE [LARGE SCALE GENOMIC DNA]</scope>
    <source>
        <strain evidence="2">1</strain>
    </source>
</reference>
<evidence type="ECO:0000256" key="1">
    <source>
        <dbReference type="SAM" id="MobiDB-lite"/>
    </source>
</evidence>
<dbReference type="AlphaFoldDB" id="A0A2N9JL51"/>
<feature type="region of interest" description="Disordered" evidence="1">
    <location>
        <begin position="1"/>
        <end position="33"/>
    </location>
</feature>
<protein>
    <submittedName>
        <fullName evidence="2">Uncharacterized protein</fullName>
    </submittedName>
</protein>
<evidence type="ECO:0000313" key="3">
    <source>
        <dbReference type="Proteomes" id="UP000238164"/>
    </source>
</evidence>
<dbReference type="KEGG" id="mgg:MPLG2_3735"/>
<accession>A0A2N9JL51</accession>
<gene>
    <name evidence="2" type="ORF">MPLG2_3735</name>
</gene>
<evidence type="ECO:0000313" key="2">
    <source>
        <dbReference type="EMBL" id="SPD88765.1"/>
    </source>
</evidence>
<keyword evidence="3" id="KW-1185">Reference proteome</keyword>
<proteinExistence type="predicted"/>
<dbReference type="Proteomes" id="UP000238164">
    <property type="component" value="Chromosome 1"/>
</dbReference>
<feature type="compositionally biased region" description="Basic and acidic residues" evidence="1">
    <location>
        <begin position="1"/>
        <end position="14"/>
    </location>
</feature>
<sequence length="56" mass="6067">MVAPRPGRDSEPRARQRQGRKPVGTEQRVGEHPYTLKVQAATAGCWGRPTAPGGSR</sequence>
<organism evidence="2 3">
    <name type="scientific">Micropruina glycogenica</name>
    <dbReference type="NCBI Taxonomy" id="75385"/>
    <lineage>
        <taxon>Bacteria</taxon>
        <taxon>Bacillati</taxon>
        <taxon>Actinomycetota</taxon>
        <taxon>Actinomycetes</taxon>
        <taxon>Propionibacteriales</taxon>
        <taxon>Nocardioidaceae</taxon>
        <taxon>Micropruina</taxon>
    </lineage>
</organism>
<name>A0A2N9JL51_9ACTN</name>